<dbReference type="Gene3D" id="1.25.40.10">
    <property type="entry name" value="Tetratricopeptide repeat domain"/>
    <property type="match status" value="1"/>
</dbReference>
<dbReference type="InterPro" id="IPR036249">
    <property type="entry name" value="Thioredoxin-like_sf"/>
</dbReference>
<dbReference type="FunFam" id="6.10.250.3420:FF:000001">
    <property type="entry name" value="Hsc70-interacting protein-like protein"/>
    <property type="match status" value="1"/>
</dbReference>
<evidence type="ECO:0000256" key="3">
    <source>
        <dbReference type="ARBA" id="ARBA00022737"/>
    </source>
</evidence>
<comment type="similarity">
    <text evidence="1">Belongs to the thioredoxin family.</text>
</comment>
<dbReference type="Pfam" id="PF00085">
    <property type="entry name" value="Thioredoxin"/>
    <property type="match status" value="1"/>
</dbReference>
<dbReference type="SUPFAM" id="SSF52833">
    <property type="entry name" value="Thioredoxin-like"/>
    <property type="match status" value="1"/>
</dbReference>
<dbReference type="GO" id="GO:0000118">
    <property type="term" value="C:histone deacetylase complex"/>
    <property type="evidence" value="ECO:0007669"/>
    <property type="project" value="UniProtKB-ARBA"/>
</dbReference>
<dbReference type="Gene3D" id="6.10.250.3420">
    <property type="match status" value="1"/>
</dbReference>
<keyword evidence="4" id="KW-0802">TPR repeat</keyword>
<keyword evidence="7" id="KW-0676">Redox-active center</keyword>
<feature type="domain" description="Thioredoxin" evidence="10">
    <location>
        <begin position="278"/>
        <end position="402"/>
    </location>
</feature>
<dbReference type="PANTHER" id="PTHR45883:SF7">
    <property type="entry name" value="TPR REPEAT-CONTAINING THIOREDOXIN TDX"/>
    <property type="match status" value="1"/>
</dbReference>
<evidence type="ECO:0000256" key="9">
    <source>
        <dbReference type="ARBA" id="ARBA00076793"/>
    </source>
</evidence>
<dbReference type="AlphaFoldDB" id="A0A5B7BUX4"/>
<evidence type="ECO:0000256" key="8">
    <source>
        <dbReference type="ARBA" id="ARBA00074081"/>
    </source>
</evidence>
<accession>A0A5B7BUX4</accession>
<name>A0A5B7BUX4_DAVIN</name>
<dbReference type="InterPro" id="IPR011990">
    <property type="entry name" value="TPR-like_helical_dom_sf"/>
</dbReference>
<gene>
    <name evidence="11" type="ORF">Din_041709</name>
</gene>
<evidence type="ECO:0000256" key="2">
    <source>
        <dbReference type="ARBA" id="ARBA00022448"/>
    </source>
</evidence>
<dbReference type="PANTHER" id="PTHR45883">
    <property type="entry name" value="HSC70-INTERACTING PROTEIN"/>
    <property type="match status" value="1"/>
</dbReference>
<keyword evidence="5" id="KW-0249">Electron transport</keyword>
<evidence type="ECO:0000256" key="7">
    <source>
        <dbReference type="ARBA" id="ARBA00023284"/>
    </source>
</evidence>
<dbReference type="CDD" id="cd14438">
    <property type="entry name" value="Hip_N"/>
    <property type="match status" value="1"/>
</dbReference>
<dbReference type="GO" id="GO:0016667">
    <property type="term" value="F:oxidoreductase activity, acting on a sulfur group of donors"/>
    <property type="evidence" value="ECO:0007669"/>
    <property type="project" value="UniProtKB-ARBA"/>
</dbReference>
<dbReference type="FunFam" id="1.25.40.10:FF:000112">
    <property type="entry name" value="FAM10 family protein"/>
    <property type="match status" value="1"/>
</dbReference>
<dbReference type="SUPFAM" id="SSF48452">
    <property type="entry name" value="TPR-like"/>
    <property type="match status" value="1"/>
</dbReference>
<evidence type="ECO:0000256" key="4">
    <source>
        <dbReference type="ARBA" id="ARBA00022803"/>
    </source>
</evidence>
<dbReference type="GO" id="GO:0030544">
    <property type="term" value="F:Hsp70 protein binding"/>
    <property type="evidence" value="ECO:0007669"/>
    <property type="project" value="TreeGrafter"/>
</dbReference>
<dbReference type="Pfam" id="PF18253">
    <property type="entry name" value="HipN"/>
    <property type="match status" value="1"/>
</dbReference>
<dbReference type="FunFam" id="3.40.30.10:FF:000240">
    <property type="entry name" value="TPR repeat-containing thioredoxin TDX"/>
    <property type="match status" value="1"/>
</dbReference>
<dbReference type="SMART" id="SM00028">
    <property type="entry name" value="TPR"/>
    <property type="match status" value="3"/>
</dbReference>
<dbReference type="PROSITE" id="PS00194">
    <property type="entry name" value="THIOREDOXIN_1"/>
    <property type="match status" value="1"/>
</dbReference>
<keyword evidence="3" id="KW-0677">Repeat</keyword>
<dbReference type="GO" id="GO:0006950">
    <property type="term" value="P:response to stress"/>
    <property type="evidence" value="ECO:0007669"/>
    <property type="project" value="UniProtKB-ARBA"/>
</dbReference>
<keyword evidence="2" id="KW-0813">Transport</keyword>
<dbReference type="InterPro" id="IPR013766">
    <property type="entry name" value="Thioredoxin_domain"/>
</dbReference>
<dbReference type="CDD" id="cd02947">
    <property type="entry name" value="TRX_family"/>
    <property type="match status" value="1"/>
</dbReference>
<sequence length="402" mass="45033">MDDGKIAELKLFVDQCKSNPSILHNPTLGFFKSYLESLGAQIPPARKSDKGGEDILNSEEHLDAKKPNLSSDDKLGEDIVESDIELDNTDIVEPDDDPPQKMGDPSIEVTEENRDAAQTLKSKAMDAVCEGKLNEAVDHLMEAILLNPSSAILYATRASVFVKLKKPNAAIRDADAALQINPDSAKGYKMRGMARSMLGQWEKAASDLHDASKLDYDEEIGSVLKKVEPNSHKIEEHRKKYERLRKERERRKSEHERQWWQAEAQATYERDKKMEHPSETKRTDPEVASALKDGHVIGIHSASELDTKLNAASRTSRLAILYFTASWCGPCRFISPLYTSLAGKYPKVVFLKVDIDEARDVAARWNISSVPTFFFIKNCKEVDKVIGADKSSLERKIAQYAG</sequence>
<evidence type="ECO:0000256" key="6">
    <source>
        <dbReference type="ARBA" id="ARBA00023157"/>
    </source>
</evidence>
<dbReference type="PROSITE" id="PS51352">
    <property type="entry name" value="THIOREDOXIN_2"/>
    <property type="match status" value="1"/>
</dbReference>
<evidence type="ECO:0000313" key="11">
    <source>
        <dbReference type="EMBL" id="MPA72268.1"/>
    </source>
</evidence>
<reference evidence="11" key="1">
    <citation type="submission" date="2019-08" db="EMBL/GenBank/DDBJ databases">
        <title>Reference gene set and small RNA set construction with multiple tissues from Davidia involucrata Baill.</title>
        <authorList>
            <person name="Yang H."/>
            <person name="Zhou C."/>
            <person name="Li G."/>
            <person name="Wang J."/>
            <person name="Gao P."/>
            <person name="Wang M."/>
            <person name="Wang R."/>
            <person name="Zhao Y."/>
        </authorList>
    </citation>
    <scope>NUCLEOTIDE SEQUENCE</scope>
    <source>
        <tissue evidence="11">Mixed with DoveR01_LX</tissue>
    </source>
</reference>
<dbReference type="EMBL" id="GHES01041709">
    <property type="protein sequence ID" value="MPA72268.1"/>
    <property type="molecule type" value="Transcribed_RNA"/>
</dbReference>
<protein>
    <recommendedName>
        <fullName evidence="8">TPR repeat-containing thioredoxin TDX</fullName>
    </recommendedName>
    <alternativeName>
        <fullName evidence="9">Tetratricoredoxin</fullName>
    </alternativeName>
</protein>
<dbReference type="Gene3D" id="3.40.30.10">
    <property type="entry name" value="Glutaredoxin"/>
    <property type="match status" value="1"/>
</dbReference>
<evidence type="ECO:0000259" key="10">
    <source>
        <dbReference type="PROSITE" id="PS51352"/>
    </source>
</evidence>
<dbReference type="InterPro" id="IPR017937">
    <property type="entry name" value="Thioredoxin_CS"/>
</dbReference>
<keyword evidence="6" id="KW-1015">Disulfide bond</keyword>
<organism evidence="11">
    <name type="scientific">Davidia involucrata</name>
    <name type="common">Dove tree</name>
    <dbReference type="NCBI Taxonomy" id="16924"/>
    <lineage>
        <taxon>Eukaryota</taxon>
        <taxon>Viridiplantae</taxon>
        <taxon>Streptophyta</taxon>
        <taxon>Embryophyta</taxon>
        <taxon>Tracheophyta</taxon>
        <taxon>Spermatophyta</taxon>
        <taxon>Magnoliopsida</taxon>
        <taxon>eudicotyledons</taxon>
        <taxon>Gunneridae</taxon>
        <taxon>Pentapetalae</taxon>
        <taxon>asterids</taxon>
        <taxon>Cornales</taxon>
        <taxon>Nyssaceae</taxon>
        <taxon>Davidia</taxon>
    </lineage>
</organism>
<proteinExistence type="inferred from homology"/>
<dbReference type="GO" id="GO:0046983">
    <property type="term" value="F:protein dimerization activity"/>
    <property type="evidence" value="ECO:0007669"/>
    <property type="project" value="InterPro"/>
</dbReference>
<dbReference type="InterPro" id="IPR019734">
    <property type="entry name" value="TPR_rpt"/>
</dbReference>
<evidence type="ECO:0000256" key="1">
    <source>
        <dbReference type="ARBA" id="ARBA00008987"/>
    </source>
</evidence>
<evidence type="ECO:0000256" key="5">
    <source>
        <dbReference type="ARBA" id="ARBA00022982"/>
    </source>
</evidence>
<dbReference type="InterPro" id="IPR034649">
    <property type="entry name" value="Hip_N"/>
</dbReference>